<evidence type="ECO:0000256" key="4">
    <source>
        <dbReference type="ARBA" id="ARBA00022825"/>
    </source>
</evidence>
<evidence type="ECO:0000256" key="3">
    <source>
        <dbReference type="ARBA" id="ARBA00022801"/>
    </source>
</evidence>
<dbReference type="InterPro" id="IPR009003">
    <property type="entry name" value="Peptidase_S1_PA"/>
</dbReference>
<dbReference type="CDD" id="cd00190">
    <property type="entry name" value="Tryp_SPc"/>
    <property type="match status" value="1"/>
</dbReference>
<sequence length="250" mass="27617">MQLLLLLLACVLVPRTETGEIIGGHEAQPHSRPYMVYIQSLKQDKMACSGFLIKEDFVLTAAHCFGCFMNVTLGAHDIDKQEETQQHISVRRAIPHPDYNETILYNDIMLLQLEKKAELTKAVCMLQLPEKRIPVMPGTACSVAGWGKVSQHSKTSKLHEVTLTVQTDETCKTRYSNYKSASEICVGDPEKNASSFQGDSGGPLICANVAQGIVSYGNNSGTPPRVFTKITSFLTWIKNTINSPQLKKSD</sequence>
<dbReference type="RefSeq" id="XP_006835576.1">
    <property type="nucleotide sequence ID" value="XM_006835513.1"/>
</dbReference>
<evidence type="ECO:0000256" key="1">
    <source>
        <dbReference type="ARBA" id="ARBA00022670"/>
    </source>
</evidence>
<dbReference type="Gene3D" id="2.40.10.10">
    <property type="entry name" value="Trypsin-like serine proteases"/>
    <property type="match status" value="2"/>
</dbReference>
<dbReference type="PROSITE" id="PS00134">
    <property type="entry name" value="TRYPSIN_HIS"/>
    <property type="match status" value="1"/>
</dbReference>
<evidence type="ECO:0000256" key="5">
    <source>
        <dbReference type="ARBA" id="ARBA00023145"/>
    </source>
</evidence>
<evidence type="ECO:0000256" key="2">
    <source>
        <dbReference type="ARBA" id="ARBA00022729"/>
    </source>
</evidence>
<organism evidence="10 11">
    <name type="scientific">Chrysochloris asiatica</name>
    <name type="common">Cape golden mole</name>
    <dbReference type="NCBI Taxonomy" id="185453"/>
    <lineage>
        <taxon>Eukaryota</taxon>
        <taxon>Metazoa</taxon>
        <taxon>Chordata</taxon>
        <taxon>Craniata</taxon>
        <taxon>Vertebrata</taxon>
        <taxon>Euteleostomi</taxon>
        <taxon>Mammalia</taxon>
        <taxon>Eutheria</taxon>
        <taxon>Afrotheria</taxon>
        <taxon>Chrysochloridae</taxon>
        <taxon>Chrysochlorinae</taxon>
        <taxon>Chrysochloris</taxon>
    </lineage>
</organism>
<dbReference type="FunFam" id="2.40.10.10:FF:000014">
    <property type="entry name" value="Complement factor D"/>
    <property type="match status" value="1"/>
</dbReference>
<keyword evidence="6" id="KW-1015">Disulfide bond</keyword>
<keyword evidence="10" id="KW-1185">Reference proteome</keyword>
<dbReference type="PANTHER" id="PTHR24271:SF81">
    <property type="entry name" value="GRANZYME B"/>
    <property type="match status" value="1"/>
</dbReference>
<accession>A0A9B0T3R4</accession>
<dbReference type="GO" id="GO:0004252">
    <property type="term" value="F:serine-type endopeptidase activity"/>
    <property type="evidence" value="ECO:0007669"/>
    <property type="project" value="InterPro"/>
</dbReference>
<dbReference type="Proteomes" id="UP000504623">
    <property type="component" value="Unplaced"/>
</dbReference>
<dbReference type="PRINTS" id="PR00722">
    <property type="entry name" value="CHYMOTRYPSIN"/>
</dbReference>
<dbReference type="GeneID" id="102840388"/>
<evidence type="ECO:0000259" key="9">
    <source>
        <dbReference type="PROSITE" id="PS50240"/>
    </source>
</evidence>
<dbReference type="PROSITE" id="PS50240">
    <property type="entry name" value="TRYPSIN_DOM"/>
    <property type="match status" value="1"/>
</dbReference>
<dbReference type="GO" id="GO:0005737">
    <property type="term" value="C:cytoplasm"/>
    <property type="evidence" value="ECO:0007669"/>
    <property type="project" value="TreeGrafter"/>
</dbReference>
<feature type="chain" id="PRO_5038758085" evidence="8">
    <location>
        <begin position="19"/>
        <end position="250"/>
    </location>
</feature>
<evidence type="ECO:0000313" key="10">
    <source>
        <dbReference type="Proteomes" id="UP000504623"/>
    </source>
</evidence>
<dbReference type="InterPro" id="IPR033116">
    <property type="entry name" value="TRYPSIN_SER"/>
</dbReference>
<dbReference type="SMART" id="SM00020">
    <property type="entry name" value="Tryp_SPc"/>
    <property type="match status" value="1"/>
</dbReference>
<evidence type="ECO:0000256" key="8">
    <source>
        <dbReference type="SAM" id="SignalP"/>
    </source>
</evidence>
<gene>
    <name evidence="11" type="primary">LOC102840388</name>
</gene>
<dbReference type="Pfam" id="PF00089">
    <property type="entry name" value="Trypsin"/>
    <property type="match status" value="1"/>
</dbReference>
<name>A0A9B0T3R4_CHRAS</name>
<evidence type="ECO:0000256" key="6">
    <source>
        <dbReference type="ARBA" id="ARBA00023157"/>
    </source>
</evidence>
<dbReference type="OrthoDB" id="5565075at2759"/>
<dbReference type="GO" id="GO:0006508">
    <property type="term" value="P:proteolysis"/>
    <property type="evidence" value="ECO:0007669"/>
    <property type="project" value="UniProtKB-KW"/>
</dbReference>
<dbReference type="InterPro" id="IPR001314">
    <property type="entry name" value="Peptidase_S1A"/>
</dbReference>
<keyword evidence="3 7" id="KW-0378">Hydrolase</keyword>
<evidence type="ECO:0000313" key="11">
    <source>
        <dbReference type="RefSeq" id="XP_006835576.1"/>
    </source>
</evidence>
<dbReference type="SUPFAM" id="SSF50494">
    <property type="entry name" value="Trypsin-like serine proteases"/>
    <property type="match status" value="1"/>
</dbReference>
<dbReference type="InterPro" id="IPR018114">
    <property type="entry name" value="TRYPSIN_HIS"/>
</dbReference>
<dbReference type="AlphaFoldDB" id="A0A9B0T3R4"/>
<dbReference type="InterPro" id="IPR043504">
    <property type="entry name" value="Peptidase_S1_PA_chymotrypsin"/>
</dbReference>
<proteinExistence type="predicted"/>
<reference evidence="11" key="1">
    <citation type="submission" date="2025-08" db="UniProtKB">
        <authorList>
            <consortium name="RefSeq"/>
        </authorList>
    </citation>
    <scope>IDENTIFICATION</scope>
    <source>
        <tissue evidence="11">Spleen</tissue>
    </source>
</reference>
<feature type="domain" description="Peptidase S1" evidence="9">
    <location>
        <begin position="21"/>
        <end position="242"/>
    </location>
</feature>
<keyword evidence="4 7" id="KW-0720">Serine protease</keyword>
<feature type="signal peptide" evidence="8">
    <location>
        <begin position="1"/>
        <end position="18"/>
    </location>
</feature>
<evidence type="ECO:0000256" key="7">
    <source>
        <dbReference type="RuleBase" id="RU363034"/>
    </source>
</evidence>
<keyword evidence="2 8" id="KW-0732">Signal</keyword>
<dbReference type="PROSITE" id="PS00135">
    <property type="entry name" value="TRYPSIN_SER"/>
    <property type="match status" value="1"/>
</dbReference>
<dbReference type="InterPro" id="IPR001254">
    <property type="entry name" value="Trypsin_dom"/>
</dbReference>
<protein>
    <submittedName>
        <fullName evidence="11">Granzyme B-like</fullName>
    </submittedName>
</protein>
<dbReference type="PANTHER" id="PTHR24271">
    <property type="entry name" value="KALLIKREIN-RELATED"/>
    <property type="match status" value="1"/>
</dbReference>
<keyword evidence="1 7" id="KW-0645">Protease</keyword>
<keyword evidence="5" id="KW-0865">Zymogen</keyword>